<protein>
    <submittedName>
        <fullName evidence="5">Cyanophycinase</fullName>
        <ecNumber evidence="5">3.4.15.6</ecNumber>
    </submittedName>
</protein>
<reference evidence="5 6" key="1">
    <citation type="submission" date="2015-01" db="EMBL/GenBank/DDBJ databases">
        <title>Draft genome of the acidophilic iron oxidizer Ferrimicrobium acidiphilum strain T23.</title>
        <authorList>
            <person name="Poehlein A."/>
            <person name="Eisen S."/>
            <person name="Schloemann M."/>
            <person name="Johnson B.D."/>
            <person name="Daniel R."/>
            <person name="Muehling M."/>
        </authorList>
    </citation>
    <scope>NUCLEOTIDE SEQUENCE [LARGE SCALE GENOMIC DNA]</scope>
    <source>
        <strain evidence="5 6">T23</strain>
    </source>
</reference>
<dbReference type="EC" id="3.4.15.6" evidence="5"/>
<evidence type="ECO:0000256" key="4">
    <source>
        <dbReference type="ARBA" id="ARBA00022825"/>
    </source>
</evidence>
<keyword evidence="4" id="KW-0720">Serine protease</keyword>
<dbReference type="GO" id="GO:0004180">
    <property type="term" value="F:carboxypeptidase activity"/>
    <property type="evidence" value="ECO:0007669"/>
    <property type="project" value="UniProtKB-KW"/>
</dbReference>
<dbReference type="EMBL" id="JXUW01000009">
    <property type="protein sequence ID" value="KJE76925.1"/>
    <property type="molecule type" value="Genomic_DNA"/>
</dbReference>
<dbReference type="PANTHER" id="PTHR36175">
    <property type="entry name" value="CYANOPHYCINASE"/>
    <property type="match status" value="1"/>
</dbReference>
<dbReference type="SUPFAM" id="SSF52317">
    <property type="entry name" value="Class I glutamine amidotransferase-like"/>
    <property type="match status" value="1"/>
</dbReference>
<comment type="similarity">
    <text evidence="1">Belongs to the peptidase S51 family.</text>
</comment>
<dbReference type="GO" id="GO:0008241">
    <property type="term" value="F:peptidyl-dipeptidase activity"/>
    <property type="evidence" value="ECO:0007669"/>
    <property type="project" value="UniProtKB-EC"/>
</dbReference>
<evidence type="ECO:0000256" key="2">
    <source>
        <dbReference type="ARBA" id="ARBA00022670"/>
    </source>
</evidence>
<keyword evidence="2" id="KW-0645">Protease</keyword>
<dbReference type="OrthoDB" id="151166at2"/>
<sequence>MKTTHYGTIALVGGDEFGPFCTFDEEILTRVHARRVSLFPTAAAFERPDRAIENGTTYLRSLGVEVDVIEIYSRSNALDEKLAAKLTEAEVLYCIGGSPLHLRSALTATPTLKALRQAWAQGTTLIASSASAMVLGDPMIDPRGGALTIGLGVIPNLAILPHADQRSLSIRDRTIHLVHAPTVMVEIDAQTALVYDHDRKIQVLGQGSVGAFQNGEPAELSIVSDLLDRRTLEVG</sequence>
<dbReference type="InterPro" id="IPR005320">
    <property type="entry name" value="Peptidase_S51"/>
</dbReference>
<comment type="caution">
    <text evidence="5">The sequence shown here is derived from an EMBL/GenBank/DDBJ whole genome shotgun (WGS) entry which is preliminary data.</text>
</comment>
<dbReference type="Proteomes" id="UP000032336">
    <property type="component" value="Unassembled WGS sequence"/>
</dbReference>
<dbReference type="AlphaFoldDB" id="A0A0D8FUH3"/>
<evidence type="ECO:0000313" key="6">
    <source>
        <dbReference type="Proteomes" id="UP000032336"/>
    </source>
</evidence>
<evidence type="ECO:0000256" key="3">
    <source>
        <dbReference type="ARBA" id="ARBA00022801"/>
    </source>
</evidence>
<name>A0A0D8FUH3_9ACTN</name>
<keyword evidence="3 5" id="KW-0378">Hydrolase</keyword>
<dbReference type="InterPro" id="IPR029062">
    <property type="entry name" value="Class_I_gatase-like"/>
</dbReference>
<dbReference type="STRING" id="1121877.FEAC_12490"/>
<dbReference type="RefSeq" id="WP_035389970.1">
    <property type="nucleotide sequence ID" value="NZ_JQKF01000018.1"/>
</dbReference>
<dbReference type="Gene3D" id="3.40.50.880">
    <property type="match status" value="1"/>
</dbReference>
<dbReference type="GO" id="GO:0008236">
    <property type="term" value="F:serine-type peptidase activity"/>
    <property type="evidence" value="ECO:0007669"/>
    <property type="project" value="UniProtKB-KW"/>
</dbReference>
<evidence type="ECO:0000313" key="5">
    <source>
        <dbReference type="EMBL" id="KJE76925.1"/>
    </source>
</evidence>
<keyword evidence="5" id="KW-0121">Carboxypeptidase</keyword>
<dbReference type="Pfam" id="PF03575">
    <property type="entry name" value="Peptidase_S51"/>
    <property type="match status" value="1"/>
</dbReference>
<proteinExistence type="inferred from homology"/>
<organism evidence="5 6">
    <name type="scientific">Ferrimicrobium acidiphilum DSM 19497</name>
    <dbReference type="NCBI Taxonomy" id="1121877"/>
    <lineage>
        <taxon>Bacteria</taxon>
        <taxon>Bacillati</taxon>
        <taxon>Actinomycetota</taxon>
        <taxon>Acidimicrobiia</taxon>
        <taxon>Acidimicrobiales</taxon>
        <taxon>Acidimicrobiaceae</taxon>
        <taxon>Ferrimicrobium</taxon>
    </lineage>
</organism>
<evidence type="ECO:0000256" key="1">
    <source>
        <dbReference type="ARBA" id="ARBA00006534"/>
    </source>
</evidence>
<accession>A0A0D8FUH3</accession>
<dbReference type="GeneID" id="78372474"/>
<keyword evidence="6" id="KW-1185">Reference proteome</keyword>
<dbReference type="GO" id="GO:0006508">
    <property type="term" value="P:proteolysis"/>
    <property type="evidence" value="ECO:0007669"/>
    <property type="project" value="UniProtKB-KW"/>
</dbReference>
<dbReference type="PANTHER" id="PTHR36175:SF1">
    <property type="entry name" value="CYANOPHYCINASE"/>
    <property type="match status" value="1"/>
</dbReference>
<dbReference type="eggNOG" id="COG4242">
    <property type="taxonomic scope" value="Bacteria"/>
</dbReference>
<gene>
    <name evidence="5" type="primary">cphB</name>
    <name evidence="5" type="ORF">FEAC_12490</name>
</gene>